<evidence type="ECO:0000256" key="1">
    <source>
        <dbReference type="ARBA" id="ARBA00008478"/>
    </source>
</evidence>
<dbReference type="PANTHER" id="PTHR34719:SF3">
    <property type="entry name" value="NICKEL-RESPONSIVE REGULATOR-RELATED"/>
    <property type="match status" value="1"/>
</dbReference>
<dbReference type="PANTHER" id="PTHR34719">
    <property type="entry name" value="NICKEL-RESPONSIVE REGULATOR"/>
    <property type="match status" value="1"/>
</dbReference>
<gene>
    <name evidence="7" type="ORF">MTTB_06550</name>
</gene>
<dbReference type="EMBL" id="AP025698">
    <property type="protein sequence ID" value="BDH79276.1"/>
    <property type="molecule type" value="Genomic_DNA"/>
</dbReference>
<dbReference type="CDD" id="cd22231">
    <property type="entry name" value="RHH_NikR_HicB-like"/>
    <property type="match status" value="1"/>
</dbReference>
<name>A0ABM7YCS8_9EURY</name>
<dbReference type="Pfam" id="PF01402">
    <property type="entry name" value="RHH_1"/>
    <property type="match status" value="1"/>
</dbReference>
<dbReference type="InterPro" id="IPR050192">
    <property type="entry name" value="CopG/NikR_regulator"/>
</dbReference>
<dbReference type="Gene3D" id="1.10.1220.10">
    <property type="entry name" value="Met repressor-like"/>
    <property type="match status" value="1"/>
</dbReference>
<dbReference type="InterPro" id="IPR045865">
    <property type="entry name" value="ACT-like_dom_sf"/>
</dbReference>
<evidence type="ECO:0000256" key="3">
    <source>
        <dbReference type="ARBA" id="ARBA00023125"/>
    </source>
</evidence>
<dbReference type="InterPro" id="IPR027271">
    <property type="entry name" value="Acetolactate_synth/TF_NikR_C"/>
</dbReference>
<accession>A0ABM7YCS8</accession>
<dbReference type="SUPFAM" id="SSF55021">
    <property type="entry name" value="ACT-like"/>
    <property type="match status" value="1"/>
</dbReference>
<evidence type="ECO:0000313" key="8">
    <source>
        <dbReference type="Proteomes" id="UP000831817"/>
    </source>
</evidence>
<dbReference type="InterPro" id="IPR014864">
    <property type="entry name" value="TF_NikR_Ni-bd_C"/>
</dbReference>
<evidence type="ECO:0000259" key="5">
    <source>
        <dbReference type="Pfam" id="PF01402"/>
    </source>
</evidence>
<dbReference type="Proteomes" id="UP000831817">
    <property type="component" value="Chromosome"/>
</dbReference>
<reference evidence="7 8" key="1">
    <citation type="submission" date="2022-04" db="EMBL/GenBank/DDBJ databases">
        <title>Complete genome of Methanothermobacter tenebrarum strain RMAS.</title>
        <authorList>
            <person name="Nakamura K."/>
            <person name="Oshima K."/>
            <person name="Hattori M."/>
            <person name="Kamagata Y."/>
            <person name="Takamizawa K."/>
        </authorList>
    </citation>
    <scope>NUCLEOTIDE SEQUENCE [LARGE SCALE GENOMIC DNA]</scope>
    <source>
        <strain evidence="7 8">RMAS</strain>
    </source>
</reference>
<evidence type="ECO:0000256" key="4">
    <source>
        <dbReference type="ARBA" id="ARBA00023163"/>
    </source>
</evidence>
<keyword evidence="2" id="KW-0805">Transcription regulation</keyword>
<keyword evidence="8" id="KW-1185">Reference proteome</keyword>
<evidence type="ECO:0000259" key="6">
    <source>
        <dbReference type="Pfam" id="PF08753"/>
    </source>
</evidence>
<protein>
    <submittedName>
        <fullName evidence="7">Nickel-responsive regulator 1</fullName>
    </submittedName>
</protein>
<feature type="domain" description="Ribbon-helix-helix protein CopG" evidence="5">
    <location>
        <begin position="11"/>
        <end position="47"/>
    </location>
</feature>
<keyword evidence="4" id="KW-0804">Transcription</keyword>
<dbReference type="Gene3D" id="3.30.70.1150">
    <property type="entry name" value="ACT-like. Chain A, domain 2"/>
    <property type="match status" value="1"/>
</dbReference>
<evidence type="ECO:0000256" key="2">
    <source>
        <dbReference type="ARBA" id="ARBA00023015"/>
    </source>
</evidence>
<dbReference type="SUPFAM" id="SSF47598">
    <property type="entry name" value="Ribbon-helix-helix"/>
    <property type="match status" value="1"/>
</dbReference>
<dbReference type="Pfam" id="PF08753">
    <property type="entry name" value="NikR_C"/>
    <property type="match status" value="1"/>
</dbReference>
<keyword evidence="3" id="KW-0238">DNA-binding</keyword>
<dbReference type="InterPro" id="IPR010985">
    <property type="entry name" value="Ribbon_hlx_hlx"/>
</dbReference>
<comment type="similarity">
    <text evidence="1">Belongs to the transcriptional regulatory CopG/NikR family.</text>
</comment>
<sequence>MFINIVLVMTVISISINEKLLEEIDALKDEMGFSSRSDIIRTASRMLIDDTRKQMDIKGEVNGVIFLIHKREVEDKVNDIKHDYESIINTQIHSHLKNKNCLEIFILEGEAEKIKELTSRFRNCGKMEHLELIII</sequence>
<dbReference type="InterPro" id="IPR002145">
    <property type="entry name" value="CopG"/>
</dbReference>
<dbReference type="InterPro" id="IPR013321">
    <property type="entry name" value="Arc_rbn_hlx_hlx"/>
</dbReference>
<organism evidence="7 8">
    <name type="scientific">Methanothermobacter tenebrarum</name>
    <dbReference type="NCBI Taxonomy" id="680118"/>
    <lineage>
        <taxon>Archaea</taxon>
        <taxon>Methanobacteriati</taxon>
        <taxon>Methanobacteriota</taxon>
        <taxon>Methanomada group</taxon>
        <taxon>Methanobacteria</taxon>
        <taxon>Methanobacteriales</taxon>
        <taxon>Methanobacteriaceae</taxon>
        <taxon>Methanothermobacter</taxon>
    </lineage>
</organism>
<proteinExistence type="inferred from homology"/>
<feature type="domain" description="Transcription factor NikR nickel binding C-terminal" evidence="6">
    <location>
        <begin position="66"/>
        <end position="134"/>
    </location>
</feature>
<evidence type="ECO:0000313" key="7">
    <source>
        <dbReference type="EMBL" id="BDH79276.1"/>
    </source>
</evidence>